<proteinExistence type="predicted"/>
<evidence type="ECO:0000313" key="2">
    <source>
        <dbReference type="Proteomes" id="UP000002669"/>
    </source>
</evidence>
<dbReference type="EMBL" id="DS989822">
    <property type="protein sequence ID" value="EFQ98165.1"/>
    <property type="molecule type" value="Genomic_DNA"/>
</dbReference>
<dbReference type="HOGENOM" id="CLU_2263109_0_0_1"/>
<dbReference type="GeneID" id="10032442"/>
<evidence type="ECO:0000313" key="1">
    <source>
        <dbReference type="EMBL" id="EFQ98165.1"/>
    </source>
</evidence>
<reference evidence="2" key="1">
    <citation type="journal article" date="2012" name="MBio">
        <title>Comparative genome analysis of Trichophyton rubrum and related dermatophytes reveals candidate genes involved in infection.</title>
        <authorList>
            <person name="Martinez D.A."/>
            <person name="Oliver B.G."/>
            <person name="Graeser Y."/>
            <person name="Goldberg J.M."/>
            <person name="Li W."/>
            <person name="Martinez-Rossi N.M."/>
            <person name="Monod M."/>
            <person name="Shelest E."/>
            <person name="Barton R.C."/>
            <person name="Birch E."/>
            <person name="Brakhage A.A."/>
            <person name="Chen Z."/>
            <person name="Gurr S.J."/>
            <person name="Heiman D."/>
            <person name="Heitman J."/>
            <person name="Kosti I."/>
            <person name="Rossi A."/>
            <person name="Saif S."/>
            <person name="Samalova M."/>
            <person name="Saunders C.W."/>
            <person name="Shea T."/>
            <person name="Summerbell R.C."/>
            <person name="Xu J."/>
            <person name="Young S."/>
            <person name="Zeng Q."/>
            <person name="Birren B.W."/>
            <person name="Cuomo C.A."/>
            <person name="White T.C."/>
        </authorList>
    </citation>
    <scope>NUCLEOTIDE SEQUENCE [LARGE SCALE GENOMIC DNA]</scope>
    <source>
        <strain evidence="2">ATCC MYA-4604 / CBS 118893</strain>
    </source>
</reference>
<dbReference type="AlphaFoldDB" id="E5QZE7"/>
<keyword evidence="2" id="KW-1185">Reference proteome</keyword>
<dbReference type="Proteomes" id="UP000002669">
    <property type="component" value="Unassembled WGS sequence"/>
</dbReference>
<dbReference type="RefSeq" id="XP_003177117.1">
    <property type="nucleotide sequence ID" value="XM_003177069.1"/>
</dbReference>
<dbReference type="InParanoid" id="E5QZE7"/>
<gene>
    <name evidence="1" type="ORF">MGYG_01201</name>
</gene>
<name>E5QZE7_ARTGP</name>
<accession>E5QZE7</accession>
<organism evidence="2">
    <name type="scientific">Arthroderma gypseum (strain ATCC MYA-4604 / CBS 118893)</name>
    <name type="common">Microsporum gypseum</name>
    <dbReference type="NCBI Taxonomy" id="535722"/>
    <lineage>
        <taxon>Eukaryota</taxon>
        <taxon>Fungi</taxon>
        <taxon>Dikarya</taxon>
        <taxon>Ascomycota</taxon>
        <taxon>Pezizomycotina</taxon>
        <taxon>Eurotiomycetes</taxon>
        <taxon>Eurotiomycetidae</taxon>
        <taxon>Onygenales</taxon>
        <taxon>Arthrodermataceae</taxon>
        <taxon>Nannizzia</taxon>
    </lineage>
</organism>
<protein>
    <submittedName>
        <fullName evidence="1">Uncharacterized protein</fullName>
    </submittedName>
</protein>
<sequence>MGNKMQSMYGVLRVELAERVDLMMMMSERLDMQSWYDARLAELRHALWIIKSSDYWGDQEACGLGGALRSLVMMMIALLTRINNNQKERSRSVSLGAWLSLLA</sequence>
<dbReference type="VEuPathDB" id="FungiDB:MGYG_01201"/>